<dbReference type="KEGG" id="cap:CLDAP_24370"/>
<dbReference type="EMBL" id="AP012337">
    <property type="protein sequence ID" value="BAM00477.1"/>
    <property type="molecule type" value="Genomic_DNA"/>
</dbReference>
<protein>
    <submittedName>
        <fullName evidence="1">Uncharacterized protein</fullName>
    </submittedName>
</protein>
<sequence>MNHSQQVRINSPSSLGDWGAITTAATQKNAATIAGINCLRLSRLALFPTVLFPAA</sequence>
<gene>
    <name evidence="1" type="ordered locus">CLDAP_24370</name>
</gene>
<dbReference type="Proteomes" id="UP000007880">
    <property type="component" value="Chromosome"/>
</dbReference>
<evidence type="ECO:0000313" key="2">
    <source>
        <dbReference type="Proteomes" id="UP000007880"/>
    </source>
</evidence>
<proteinExistence type="predicted"/>
<evidence type="ECO:0000313" key="1">
    <source>
        <dbReference type="EMBL" id="BAM00477.1"/>
    </source>
</evidence>
<organism evidence="1 2">
    <name type="scientific">Caldilinea aerophila (strain DSM 14535 / JCM 11387 / NBRC 104270 / STL-6-O1)</name>
    <dbReference type="NCBI Taxonomy" id="926550"/>
    <lineage>
        <taxon>Bacteria</taxon>
        <taxon>Bacillati</taxon>
        <taxon>Chloroflexota</taxon>
        <taxon>Caldilineae</taxon>
        <taxon>Caldilineales</taxon>
        <taxon>Caldilineaceae</taxon>
        <taxon>Caldilinea</taxon>
    </lineage>
</organism>
<dbReference type="AlphaFoldDB" id="I0I5D9"/>
<keyword evidence="2" id="KW-1185">Reference proteome</keyword>
<dbReference type="HOGENOM" id="CLU_3023333_0_0_0"/>
<name>I0I5D9_CALAS</name>
<reference evidence="1 2" key="1">
    <citation type="submission" date="2012-02" db="EMBL/GenBank/DDBJ databases">
        <title>Complete genome sequence of Caldilinea aerophila DSM 14535 (= NBRC 102666).</title>
        <authorList>
            <person name="Oguchi A."/>
            <person name="Hosoyama A."/>
            <person name="Sekine M."/>
            <person name="Fukai R."/>
            <person name="Kato Y."/>
            <person name="Nakamura S."/>
            <person name="Hanada S."/>
            <person name="Yamazaki S."/>
            <person name="Fujita N."/>
        </authorList>
    </citation>
    <scope>NUCLEOTIDE SEQUENCE [LARGE SCALE GENOMIC DNA]</scope>
    <source>
        <strain evidence="2">DSM 14535 / JCM 11387 / NBRC 104270 / STL-6-O1</strain>
    </source>
</reference>
<accession>I0I5D9</accession>